<gene>
    <name evidence="9" type="primary">fhuB</name>
    <name evidence="9" type="ORF">FHY56_02075</name>
</gene>
<comment type="similarity">
    <text evidence="2">Belongs to the binding-protein-dependent transport system permease family. FecCD subfamily.</text>
</comment>
<feature type="transmembrane region" description="Helical" evidence="8">
    <location>
        <begin position="344"/>
        <end position="367"/>
    </location>
</feature>
<keyword evidence="6 8" id="KW-1133">Transmembrane helix</keyword>
<dbReference type="PANTHER" id="PTHR30472">
    <property type="entry name" value="FERRIC ENTEROBACTIN TRANSPORT SYSTEM PERMEASE PROTEIN"/>
    <property type="match status" value="1"/>
</dbReference>
<feature type="transmembrane region" description="Helical" evidence="8">
    <location>
        <begin position="476"/>
        <end position="496"/>
    </location>
</feature>
<feature type="transmembrane region" description="Helical" evidence="8">
    <location>
        <begin position="445"/>
        <end position="464"/>
    </location>
</feature>
<evidence type="ECO:0000256" key="3">
    <source>
        <dbReference type="ARBA" id="ARBA00022448"/>
    </source>
</evidence>
<dbReference type="GO" id="GO:0022857">
    <property type="term" value="F:transmembrane transporter activity"/>
    <property type="evidence" value="ECO:0007669"/>
    <property type="project" value="InterPro"/>
</dbReference>
<dbReference type="EMBL" id="VEWJ01000001">
    <property type="protein sequence ID" value="TPF77218.1"/>
    <property type="molecule type" value="Genomic_DNA"/>
</dbReference>
<evidence type="ECO:0000256" key="5">
    <source>
        <dbReference type="ARBA" id="ARBA00022692"/>
    </source>
</evidence>
<feature type="transmembrane region" description="Helical" evidence="8">
    <location>
        <begin position="303"/>
        <end position="323"/>
    </location>
</feature>
<dbReference type="RefSeq" id="WP_140903558.1">
    <property type="nucleotide sequence ID" value="NZ_JBHTMD010000017.1"/>
</dbReference>
<feature type="transmembrane region" description="Helical" evidence="8">
    <location>
        <begin position="274"/>
        <end position="297"/>
    </location>
</feature>
<feature type="transmembrane region" description="Helical" evidence="8">
    <location>
        <begin position="49"/>
        <end position="76"/>
    </location>
</feature>
<dbReference type="Proteomes" id="UP000315388">
    <property type="component" value="Unassembled WGS sequence"/>
</dbReference>
<evidence type="ECO:0000256" key="1">
    <source>
        <dbReference type="ARBA" id="ARBA00004651"/>
    </source>
</evidence>
<dbReference type="PANTHER" id="PTHR30472:SF37">
    <property type="entry name" value="FE(3+) DICITRATE TRANSPORT SYSTEM PERMEASE PROTEIN FECD-RELATED"/>
    <property type="match status" value="1"/>
</dbReference>
<keyword evidence="3" id="KW-0813">Transport</keyword>
<proteinExistence type="inferred from homology"/>
<dbReference type="InterPro" id="IPR037294">
    <property type="entry name" value="ABC_BtuC-like"/>
</dbReference>
<sequence length="657" mass="68236">MTNGKLVSIAMIGVLIALGLFFWNANAFLPFAQWPSLPFDPQDMSTEQVILAYALFPRASVAIFAGASLGLAGALLQRLLNNPIADPSTLGVSSGAQLAIVTATLFFPTVLDQFRWMVALIGAGIATIIVFLLGWRNRLEPVTMVISGLLIGITCSAISAAMTLSQGQYLMSLVVWNGGSLSQQDWSSTIALAWPFFICLTAAIILIRPLTLAGLGDSSARSLGVSLTWLRVAVVVVSVVLSAGVAANVGLVSFIGLAAPAIVRGFGVRKPGSILLASPFAGACLLWICDGAVQVFGASLGETFPTGAVTALIGGPLLLWLIPRVRTATSQQSSPSHFFSRASNIKLAALIVALLVAVFFALALGRMPEGFLLLTGENFHDILPLRWPRLLAAAAAGSLLAMAGAILQRLTGNPLASPEVIGVSGGAGIGFAIALTIFAAPNNTQLLLCASLGALISMLVVLSFASRRRLSSARLLLAGISIGSLASAILSIFLSIGDQRSWQILAWLSGASSTATPESSIVLIVMTLGVIGLALFSSRWLTILPLGQTIPISLGLPVRAARIFLIVLAAIASAGASLLVGPLSFVGLMAPHMTRRMGFDQAQSHIIASAVLGALLMVIADLGSRNATFPYDLPLGLFAALVGAPYLAWALSSARKS</sequence>
<name>A0A502BVW7_9HYPH</name>
<feature type="transmembrane region" description="Helical" evidence="8">
    <location>
        <begin position="387"/>
        <end position="407"/>
    </location>
</feature>
<dbReference type="GO" id="GO:0033214">
    <property type="term" value="P:siderophore-iron import into cell"/>
    <property type="evidence" value="ECO:0007669"/>
    <property type="project" value="TreeGrafter"/>
</dbReference>
<feature type="transmembrane region" description="Helical" evidence="8">
    <location>
        <begin position="186"/>
        <end position="211"/>
    </location>
</feature>
<dbReference type="SUPFAM" id="SSF81345">
    <property type="entry name" value="ABC transporter involved in vitamin B12 uptake, BtuC"/>
    <property type="match status" value="2"/>
</dbReference>
<feature type="transmembrane region" description="Helical" evidence="8">
    <location>
        <begin position="635"/>
        <end position="652"/>
    </location>
</feature>
<feature type="transmembrane region" description="Helical" evidence="8">
    <location>
        <begin position="7"/>
        <end position="29"/>
    </location>
</feature>
<dbReference type="CDD" id="cd06550">
    <property type="entry name" value="TM_ABC_iron-siderophores_like"/>
    <property type="match status" value="2"/>
</dbReference>
<dbReference type="GO" id="GO:0005886">
    <property type="term" value="C:plasma membrane"/>
    <property type="evidence" value="ECO:0007669"/>
    <property type="project" value="UniProtKB-SubCell"/>
</dbReference>
<evidence type="ECO:0000256" key="7">
    <source>
        <dbReference type="ARBA" id="ARBA00023136"/>
    </source>
</evidence>
<reference evidence="9 10" key="1">
    <citation type="journal article" date="2003" name="Int. J. Syst. Evol. Microbiol.">
        <title>Towards a standardized format for the description of a novel species (of an established genus): Ochrobactrum gallinifaecis sp. nov.</title>
        <authorList>
            <person name="Kampfer P."/>
            <person name="Buczolits S."/>
            <person name="Albrecht A."/>
            <person name="Busse H.J."/>
            <person name="Stackebrandt E."/>
        </authorList>
    </citation>
    <scope>NUCLEOTIDE SEQUENCE [LARGE SCALE GENOMIC DNA]</scope>
    <source>
        <strain evidence="9 10">ISO 196</strain>
    </source>
</reference>
<dbReference type="OrthoDB" id="9811721at2"/>
<feature type="transmembrane region" description="Helical" evidence="8">
    <location>
        <begin position="249"/>
        <end position="267"/>
    </location>
</feature>
<dbReference type="Pfam" id="PF01032">
    <property type="entry name" value="FecCD"/>
    <property type="match status" value="2"/>
</dbReference>
<protein>
    <submittedName>
        <fullName evidence="9">Fe(3+)-hydroxamate ABC transporter permease FhuB</fullName>
    </submittedName>
</protein>
<feature type="transmembrane region" description="Helical" evidence="8">
    <location>
        <begin position="142"/>
        <end position="166"/>
    </location>
</feature>
<keyword evidence="5 8" id="KW-0812">Transmembrane</keyword>
<dbReference type="InterPro" id="IPR000522">
    <property type="entry name" value="ABC_transptr_permease_BtuC"/>
</dbReference>
<evidence type="ECO:0000313" key="10">
    <source>
        <dbReference type="Proteomes" id="UP000315388"/>
    </source>
</evidence>
<feature type="transmembrane region" description="Helical" evidence="8">
    <location>
        <begin position="223"/>
        <end position="243"/>
    </location>
</feature>
<evidence type="ECO:0000256" key="2">
    <source>
        <dbReference type="ARBA" id="ARBA00007935"/>
    </source>
</evidence>
<keyword evidence="10" id="KW-1185">Reference proteome</keyword>
<feature type="transmembrane region" description="Helical" evidence="8">
    <location>
        <begin position="563"/>
        <end position="590"/>
    </location>
</feature>
<comment type="caution">
    <text evidence="9">The sequence shown here is derived from an EMBL/GenBank/DDBJ whole genome shotgun (WGS) entry which is preliminary data.</text>
</comment>
<feature type="transmembrane region" description="Helical" evidence="8">
    <location>
        <begin position="602"/>
        <end position="623"/>
    </location>
</feature>
<evidence type="ECO:0000256" key="8">
    <source>
        <dbReference type="SAM" id="Phobius"/>
    </source>
</evidence>
<accession>A0A502BVW7</accession>
<feature type="transmembrane region" description="Helical" evidence="8">
    <location>
        <begin position="88"/>
        <end position="108"/>
    </location>
</feature>
<feature type="transmembrane region" description="Helical" evidence="8">
    <location>
        <begin position="114"/>
        <end position="135"/>
    </location>
</feature>
<comment type="subcellular location">
    <subcellularLocation>
        <location evidence="1">Cell membrane</location>
        <topology evidence="1">Multi-pass membrane protein</topology>
    </subcellularLocation>
</comment>
<keyword evidence="7 8" id="KW-0472">Membrane</keyword>
<dbReference type="Gene3D" id="1.10.3470.10">
    <property type="entry name" value="ABC transporter involved in vitamin B12 uptake, BtuC"/>
    <property type="match status" value="2"/>
</dbReference>
<keyword evidence="4" id="KW-1003">Cell membrane</keyword>
<evidence type="ECO:0000313" key="9">
    <source>
        <dbReference type="EMBL" id="TPF77218.1"/>
    </source>
</evidence>
<feature type="transmembrane region" description="Helical" evidence="8">
    <location>
        <begin position="521"/>
        <end position="542"/>
    </location>
</feature>
<dbReference type="AlphaFoldDB" id="A0A502BVW7"/>
<evidence type="ECO:0000256" key="6">
    <source>
        <dbReference type="ARBA" id="ARBA00022989"/>
    </source>
</evidence>
<dbReference type="NCBIfam" id="NF007866">
    <property type="entry name" value="PRK10577.1-2"/>
    <property type="match status" value="1"/>
</dbReference>
<feature type="transmembrane region" description="Helical" evidence="8">
    <location>
        <begin position="419"/>
        <end position="439"/>
    </location>
</feature>
<organism evidence="9 10">
    <name type="scientific">Brucella gallinifaecis</name>
    <dbReference type="NCBI Taxonomy" id="215590"/>
    <lineage>
        <taxon>Bacteria</taxon>
        <taxon>Pseudomonadati</taxon>
        <taxon>Pseudomonadota</taxon>
        <taxon>Alphaproteobacteria</taxon>
        <taxon>Hyphomicrobiales</taxon>
        <taxon>Brucellaceae</taxon>
        <taxon>Brucella/Ochrobactrum group</taxon>
        <taxon>Brucella</taxon>
    </lineage>
</organism>
<evidence type="ECO:0000256" key="4">
    <source>
        <dbReference type="ARBA" id="ARBA00022475"/>
    </source>
</evidence>